<gene>
    <name evidence="1" type="ORF">Fot_26407</name>
</gene>
<sequence>MPTLQLLQSLVKAIQDNKFVCEEADRTPKTVVDSMNPLLLLHKLRAHVGHSNLRVRAKCAVPISNCVSKMDLEGRKEFGLISLIQTAANLLTDKLPEAREAARSIVVSSYEPLVENEEQMK</sequence>
<evidence type="ECO:0000313" key="2">
    <source>
        <dbReference type="Proteomes" id="UP001604277"/>
    </source>
</evidence>
<keyword evidence="2" id="KW-1185">Reference proteome</keyword>
<proteinExistence type="predicted"/>
<name>A0ABD1UBT3_9LAMI</name>
<protein>
    <submittedName>
        <fullName evidence="1">ARM repeat superfamily protein</fullName>
    </submittedName>
</protein>
<accession>A0ABD1UBT3</accession>
<dbReference type="Proteomes" id="UP001604277">
    <property type="component" value="Unassembled WGS sequence"/>
</dbReference>
<evidence type="ECO:0000313" key="1">
    <source>
        <dbReference type="EMBL" id="KAL2522484.1"/>
    </source>
</evidence>
<dbReference type="InterPro" id="IPR011989">
    <property type="entry name" value="ARM-like"/>
</dbReference>
<dbReference type="Gene3D" id="1.25.10.10">
    <property type="entry name" value="Leucine-rich Repeat Variant"/>
    <property type="match status" value="1"/>
</dbReference>
<dbReference type="AlphaFoldDB" id="A0ABD1UBT3"/>
<reference evidence="2" key="1">
    <citation type="submission" date="2024-07" db="EMBL/GenBank/DDBJ databases">
        <title>Two chromosome-level genome assemblies of Korean endemic species Abeliophyllum distichum and Forsythia ovata (Oleaceae).</title>
        <authorList>
            <person name="Jang H."/>
        </authorList>
    </citation>
    <scope>NUCLEOTIDE SEQUENCE [LARGE SCALE GENOMIC DNA]</scope>
</reference>
<organism evidence="1 2">
    <name type="scientific">Forsythia ovata</name>
    <dbReference type="NCBI Taxonomy" id="205694"/>
    <lineage>
        <taxon>Eukaryota</taxon>
        <taxon>Viridiplantae</taxon>
        <taxon>Streptophyta</taxon>
        <taxon>Embryophyta</taxon>
        <taxon>Tracheophyta</taxon>
        <taxon>Spermatophyta</taxon>
        <taxon>Magnoliopsida</taxon>
        <taxon>eudicotyledons</taxon>
        <taxon>Gunneridae</taxon>
        <taxon>Pentapetalae</taxon>
        <taxon>asterids</taxon>
        <taxon>lamiids</taxon>
        <taxon>Lamiales</taxon>
        <taxon>Oleaceae</taxon>
        <taxon>Forsythieae</taxon>
        <taxon>Forsythia</taxon>
    </lineage>
</organism>
<comment type="caution">
    <text evidence="1">The sequence shown here is derived from an EMBL/GenBank/DDBJ whole genome shotgun (WGS) entry which is preliminary data.</text>
</comment>
<dbReference type="EMBL" id="JBFOLJ010000007">
    <property type="protein sequence ID" value="KAL2522484.1"/>
    <property type="molecule type" value="Genomic_DNA"/>
</dbReference>